<dbReference type="InterPro" id="IPR039424">
    <property type="entry name" value="SBP_5"/>
</dbReference>
<dbReference type="EMBL" id="BX640436">
    <property type="protein sequence ID" value="CAE39601.1"/>
    <property type="molecule type" value="Genomic_DNA"/>
</dbReference>
<dbReference type="SUPFAM" id="SSF53850">
    <property type="entry name" value="Periplasmic binding protein-like II"/>
    <property type="match status" value="1"/>
</dbReference>
<dbReference type="PIRSF" id="PIRSF002741">
    <property type="entry name" value="MppA"/>
    <property type="match status" value="1"/>
</dbReference>
<proteinExistence type="inferred from homology"/>
<reference evidence="5 6" key="1">
    <citation type="journal article" date="2003" name="Nat. Genet.">
        <title>Comparative analysis of the genome sequences of Bordetella pertussis, Bordetella parapertussis and Bordetella bronchiseptica.</title>
        <authorList>
            <person name="Parkhill J."/>
            <person name="Sebaihia M."/>
            <person name="Preston A."/>
            <person name="Murphy L.D."/>
            <person name="Thomson N.R."/>
            <person name="Harris D.E."/>
            <person name="Holden M.T.G."/>
            <person name="Churcher C.M."/>
            <person name="Bentley S.D."/>
            <person name="Mungall K.L."/>
            <person name="Cerdeno-Tarraga A.-M."/>
            <person name="Temple L."/>
            <person name="James K.D."/>
            <person name="Harris B."/>
            <person name="Quail M.A."/>
            <person name="Achtman M."/>
            <person name="Atkin R."/>
            <person name="Baker S."/>
            <person name="Basham D."/>
            <person name="Bason N."/>
            <person name="Cherevach I."/>
            <person name="Chillingworth T."/>
            <person name="Collins M."/>
            <person name="Cronin A."/>
            <person name="Davis P."/>
            <person name="Doggett J."/>
            <person name="Feltwell T."/>
            <person name="Goble A."/>
            <person name="Hamlin N."/>
            <person name="Hauser H."/>
            <person name="Holroyd S."/>
            <person name="Jagels K."/>
            <person name="Leather S."/>
            <person name="Moule S."/>
            <person name="Norberczak H."/>
            <person name="O'Neil S."/>
            <person name="Ormond D."/>
            <person name="Price C."/>
            <person name="Rabbinowitsch E."/>
            <person name="Rutter S."/>
            <person name="Sanders M."/>
            <person name="Saunders D."/>
            <person name="Seeger K."/>
            <person name="Sharp S."/>
            <person name="Simmonds M."/>
            <person name="Skelton J."/>
            <person name="Squares R."/>
            <person name="Squares S."/>
            <person name="Stevens K."/>
            <person name="Unwin L."/>
            <person name="Whitehead S."/>
            <person name="Barrell B.G."/>
            <person name="Maskell D.J."/>
        </authorList>
    </citation>
    <scope>NUCLEOTIDE SEQUENCE [LARGE SCALE GENOMIC DNA]</scope>
    <source>
        <strain evidence="5 6">12822 / ATCC BAA-587 / NCTC 13253</strain>
    </source>
</reference>
<sequence>MLCAPASIAPRRNLPTAFRLTKQYALPRPPYPTTGALSLPAHTARRTRSTRAMRISPFIKHTALALAIAAAGLSATANAKTFRWSYQGDATSMDPMALNETFTLGFQGNIYETLAGYDGELKLVPLLAESWENTEPTKWVFKLRKGVKFHDGSPFTADDVIFSWKRSLTPGSDMKGYGAKASEIRKIDDHTIEVITATPNPILPREWVFLYIMSKSWSEKNKTTEATNVKGDNQGNYANLHTNGTGPFMVTERQPDVKTVLKRFDGYWDKNIKTNIDEVVFQPISQEATRVAALISGEMDLVQPVPVQDWKRLDDAPGVRPLTAPEARAIFIGMDQARDELLFSDVKGKNPFKDARVREAVVLAVDTKAINDKIMRGAAKPLGSLIATAINGYDDSFGAPIKPDVERAKKLLAEAGYPKGFTVTLDCPNDRYVNDEKVCQAVAGMLARVGIKINLLAQTKSKYFGKILLQAGNQTSMYMLGWTPSSIDAHNALLNLAACRDAKTAAGQFNLGGYCNKKVDELTAQIGVETDQAKRNAMIKEAFEIVRKEYGYLPLHQQPMSWGVKDNIKLIQRADDVLDLRNVVMP</sequence>
<organism evidence="5 6">
    <name type="scientific">Bordetella parapertussis (strain 12822 / ATCC BAA-587 / NCTC 13253)</name>
    <dbReference type="NCBI Taxonomy" id="257311"/>
    <lineage>
        <taxon>Bacteria</taxon>
        <taxon>Pseudomonadati</taxon>
        <taxon>Pseudomonadota</taxon>
        <taxon>Betaproteobacteria</taxon>
        <taxon>Burkholderiales</taxon>
        <taxon>Alcaligenaceae</taxon>
        <taxon>Bordetella</taxon>
    </lineage>
</organism>
<evidence type="ECO:0000313" key="6">
    <source>
        <dbReference type="Proteomes" id="UP000001421"/>
    </source>
</evidence>
<evidence type="ECO:0000256" key="1">
    <source>
        <dbReference type="ARBA" id="ARBA00005695"/>
    </source>
</evidence>
<dbReference type="GO" id="GO:1904680">
    <property type="term" value="F:peptide transmembrane transporter activity"/>
    <property type="evidence" value="ECO:0007669"/>
    <property type="project" value="TreeGrafter"/>
</dbReference>
<dbReference type="PANTHER" id="PTHR30290">
    <property type="entry name" value="PERIPLASMIC BINDING COMPONENT OF ABC TRANSPORTER"/>
    <property type="match status" value="1"/>
</dbReference>
<evidence type="ECO:0000313" key="5">
    <source>
        <dbReference type="EMBL" id="CAE39601.1"/>
    </source>
</evidence>
<feature type="domain" description="Solute-binding protein family 5" evidence="4">
    <location>
        <begin position="122"/>
        <end position="502"/>
    </location>
</feature>
<dbReference type="Gene3D" id="3.40.190.10">
    <property type="entry name" value="Periplasmic binding protein-like II"/>
    <property type="match status" value="1"/>
</dbReference>
<dbReference type="PANTHER" id="PTHR30290:SF9">
    <property type="entry name" value="OLIGOPEPTIDE-BINDING PROTEIN APPA"/>
    <property type="match status" value="1"/>
</dbReference>
<keyword evidence="3" id="KW-0732">Signal</keyword>
<dbReference type="AlphaFoldDB" id="Q7W2T1"/>
<evidence type="ECO:0000256" key="3">
    <source>
        <dbReference type="ARBA" id="ARBA00022729"/>
    </source>
</evidence>
<dbReference type="HOGENOM" id="CLU_017028_7_4_4"/>
<dbReference type="GO" id="GO:0030288">
    <property type="term" value="C:outer membrane-bounded periplasmic space"/>
    <property type="evidence" value="ECO:0007669"/>
    <property type="project" value="UniProtKB-ARBA"/>
</dbReference>
<dbReference type="GO" id="GO:0015833">
    <property type="term" value="P:peptide transport"/>
    <property type="evidence" value="ECO:0007669"/>
    <property type="project" value="TreeGrafter"/>
</dbReference>
<dbReference type="Proteomes" id="UP000001421">
    <property type="component" value="Chromosome"/>
</dbReference>
<accession>Q7W2T1</accession>
<dbReference type="InterPro" id="IPR030678">
    <property type="entry name" value="Peptide/Ni-bd"/>
</dbReference>
<dbReference type="Gene3D" id="3.90.76.10">
    <property type="entry name" value="Dipeptide-binding Protein, Domain 1"/>
    <property type="match status" value="1"/>
</dbReference>
<protein>
    <submittedName>
        <fullName evidence="5">Extracellular solute-binding protein</fullName>
    </submittedName>
</protein>
<evidence type="ECO:0000259" key="4">
    <source>
        <dbReference type="Pfam" id="PF00496"/>
    </source>
</evidence>
<dbReference type="KEGG" id="bpa:BPP4322"/>
<name>Q7W2T1_BORPA</name>
<comment type="similarity">
    <text evidence="1">Belongs to the bacterial solute-binding protein 5 family.</text>
</comment>
<evidence type="ECO:0000256" key="2">
    <source>
        <dbReference type="ARBA" id="ARBA00022448"/>
    </source>
</evidence>
<keyword evidence="2" id="KW-0813">Transport</keyword>
<dbReference type="Gene3D" id="3.10.105.10">
    <property type="entry name" value="Dipeptide-binding Protein, Domain 3"/>
    <property type="match status" value="1"/>
</dbReference>
<dbReference type="GO" id="GO:0043190">
    <property type="term" value="C:ATP-binding cassette (ABC) transporter complex"/>
    <property type="evidence" value="ECO:0007669"/>
    <property type="project" value="InterPro"/>
</dbReference>
<dbReference type="InterPro" id="IPR000914">
    <property type="entry name" value="SBP_5_dom"/>
</dbReference>
<gene>
    <name evidence="5" type="ordered locus">BPP4322</name>
</gene>
<dbReference type="Pfam" id="PF00496">
    <property type="entry name" value="SBP_bac_5"/>
    <property type="match status" value="1"/>
</dbReference>
<dbReference type="CDD" id="cd08498">
    <property type="entry name" value="PBP2_NikA_DppA_OppA_like_2"/>
    <property type="match status" value="1"/>
</dbReference>